<evidence type="ECO:0008006" key="4">
    <source>
        <dbReference type="Google" id="ProtNLM"/>
    </source>
</evidence>
<dbReference type="EMBL" id="CP039923">
    <property type="protein sequence ID" value="QCL97279.1"/>
    <property type="molecule type" value="Genomic_DNA"/>
</dbReference>
<evidence type="ECO:0000313" key="2">
    <source>
        <dbReference type="EMBL" id="QCL97279.1"/>
    </source>
</evidence>
<feature type="compositionally biased region" description="Basic and acidic residues" evidence="1">
    <location>
        <begin position="37"/>
        <end position="48"/>
    </location>
</feature>
<feature type="region of interest" description="Disordered" evidence="1">
    <location>
        <begin position="36"/>
        <end position="55"/>
    </location>
</feature>
<protein>
    <recommendedName>
        <fullName evidence="4">Transposase</fullName>
    </recommendedName>
</protein>
<dbReference type="Proteomes" id="UP000298649">
    <property type="component" value="Chromosome linear"/>
</dbReference>
<organism evidence="2 3">
    <name type="scientific">Agrobacterium tumefaciens</name>
    <dbReference type="NCBI Taxonomy" id="358"/>
    <lineage>
        <taxon>Bacteria</taxon>
        <taxon>Pseudomonadati</taxon>
        <taxon>Pseudomonadota</taxon>
        <taxon>Alphaproteobacteria</taxon>
        <taxon>Hyphomicrobiales</taxon>
        <taxon>Rhizobiaceae</taxon>
        <taxon>Rhizobium/Agrobacterium group</taxon>
        <taxon>Agrobacterium</taxon>
        <taxon>Agrobacterium tumefaciens complex</taxon>
    </lineage>
</organism>
<evidence type="ECO:0000313" key="3">
    <source>
        <dbReference type="Proteomes" id="UP000298649"/>
    </source>
</evidence>
<proteinExistence type="predicted"/>
<sequence length="100" mass="10834">MAALPPADCSWLPLDQSEQQNIVLQEVFSGRRTAAQELRKKGKPEVRHSGPGRGLARDETRLLANAAVSVANDAEFPLSVCEQRSILPVAVESDAPFAPR</sequence>
<reference evidence="2 3" key="1">
    <citation type="submission" date="2019-04" db="EMBL/GenBank/DDBJ databases">
        <title>Complete genome sequence of Agrobacterium tumefaciens CFBP7129.</title>
        <authorList>
            <person name="Haryono M."/>
            <person name="Lin Y.-C."/>
            <person name="Lai E.-M."/>
            <person name="Kuo C.-H."/>
        </authorList>
    </citation>
    <scope>NUCLEOTIDE SEQUENCE [LARGE SCALE GENOMIC DNA]</scope>
    <source>
        <strain evidence="2 3">CFBP7129</strain>
    </source>
</reference>
<dbReference type="RefSeq" id="WP_137005714.1">
    <property type="nucleotide sequence ID" value="NZ_CP039923.1"/>
</dbReference>
<gene>
    <name evidence="2" type="ORF">CFBP7129_24465</name>
</gene>
<dbReference type="AlphaFoldDB" id="A0A4D7Z2L0"/>
<name>A0A4D7Z2L0_AGRTU</name>
<accession>A0A4D7Z2L0</accession>
<evidence type="ECO:0000256" key="1">
    <source>
        <dbReference type="SAM" id="MobiDB-lite"/>
    </source>
</evidence>